<dbReference type="WBParaSite" id="jg21464">
    <property type="protein sequence ID" value="jg21464"/>
    <property type="gene ID" value="jg21464"/>
</dbReference>
<evidence type="ECO:0000313" key="2">
    <source>
        <dbReference type="WBParaSite" id="jg21464"/>
    </source>
</evidence>
<protein>
    <submittedName>
        <fullName evidence="2">Uncharacterized protein</fullName>
    </submittedName>
</protein>
<name>A0A915DLX5_9BILA</name>
<accession>A0A915DLX5</accession>
<dbReference type="Proteomes" id="UP000887574">
    <property type="component" value="Unplaced"/>
</dbReference>
<sequence length="125" mass="14170">MVNAFLGNVELIQKATELLAPEPVEQLSDLIVHQNDFVIFGDIMNTINEVVKDLQGRRIVKMLAQKYVRDIAAPEPGQRQIDFPVDVVDVLEDELEKYSSTPVFNIDSLRFWKDNKKVGSLLNAT</sequence>
<proteinExistence type="predicted"/>
<keyword evidence="1" id="KW-1185">Reference proteome</keyword>
<organism evidence="1 2">
    <name type="scientific">Ditylenchus dipsaci</name>
    <dbReference type="NCBI Taxonomy" id="166011"/>
    <lineage>
        <taxon>Eukaryota</taxon>
        <taxon>Metazoa</taxon>
        <taxon>Ecdysozoa</taxon>
        <taxon>Nematoda</taxon>
        <taxon>Chromadorea</taxon>
        <taxon>Rhabditida</taxon>
        <taxon>Tylenchina</taxon>
        <taxon>Tylenchomorpha</taxon>
        <taxon>Sphaerularioidea</taxon>
        <taxon>Anguinidae</taxon>
        <taxon>Anguininae</taxon>
        <taxon>Ditylenchus</taxon>
    </lineage>
</organism>
<dbReference type="AlphaFoldDB" id="A0A915DLX5"/>
<reference evidence="2" key="1">
    <citation type="submission" date="2022-11" db="UniProtKB">
        <authorList>
            <consortium name="WormBaseParasite"/>
        </authorList>
    </citation>
    <scope>IDENTIFICATION</scope>
</reference>
<evidence type="ECO:0000313" key="1">
    <source>
        <dbReference type="Proteomes" id="UP000887574"/>
    </source>
</evidence>